<evidence type="ECO:0000313" key="3">
    <source>
        <dbReference type="Proteomes" id="UP000799779"/>
    </source>
</evidence>
<dbReference type="OrthoDB" id="5275938at2759"/>
<reference evidence="2" key="1">
    <citation type="journal article" date="2020" name="Stud. Mycol.">
        <title>101 Dothideomycetes genomes: a test case for predicting lifestyles and emergence of pathogens.</title>
        <authorList>
            <person name="Haridas S."/>
            <person name="Albert R."/>
            <person name="Binder M."/>
            <person name="Bloem J."/>
            <person name="Labutti K."/>
            <person name="Salamov A."/>
            <person name="Andreopoulos B."/>
            <person name="Baker S."/>
            <person name="Barry K."/>
            <person name="Bills G."/>
            <person name="Bluhm B."/>
            <person name="Cannon C."/>
            <person name="Castanera R."/>
            <person name="Culley D."/>
            <person name="Daum C."/>
            <person name="Ezra D."/>
            <person name="Gonzalez J."/>
            <person name="Henrissat B."/>
            <person name="Kuo A."/>
            <person name="Liang C."/>
            <person name="Lipzen A."/>
            <person name="Lutzoni F."/>
            <person name="Magnuson J."/>
            <person name="Mondo S."/>
            <person name="Nolan M."/>
            <person name="Ohm R."/>
            <person name="Pangilinan J."/>
            <person name="Park H.-J."/>
            <person name="Ramirez L."/>
            <person name="Alfaro M."/>
            <person name="Sun H."/>
            <person name="Tritt A."/>
            <person name="Yoshinaga Y."/>
            <person name="Zwiers L.-H."/>
            <person name="Turgeon B."/>
            <person name="Goodwin S."/>
            <person name="Spatafora J."/>
            <person name="Crous P."/>
            <person name="Grigoriev I."/>
        </authorList>
    </citation>
    <scope>NUCLEOTIDE SEQUENCE</scope>
    <source>
        <strain evidence="2">CBS 123094</strain>
    </source>
</reference>
<organism evidence="2 3">
    <name type="scientific">Amniculicola lignicola CBS 123094</name>
    <dbReference type="NCBI Taxonomy" id="1392246"/>
    <lineage>
        <taxon>Eukaryota</taxon>
        <taxon>Fungi</taxon>
        <taxon>Dikarya</taxon>
        <taxon>Ascomycota</taxon>
        <taxon>Pezizomycotina</taxon>
        <taxon>Dothideomycetes</taxon>
        <taxon>Pleosporomycetidae</taxon>
        <taxon>Pleosporales</taxon>
        <taxon>Amniculicolaceae</taxon>
        <taxon>Amniculicola</taxon>
    </lineage>
</organism>
<dbReference type="EMBL" id="ML977577">
    <property type="protein sequence ID" value="KAF2002500.1"/>
    <property type="molecule type" value="Genomic_DNA"/>
</dbReference>
<dbReference type="Proteomes" id="UP000799779">
    <property type="component" value="Unassembled WGS sequence"/>
</dbReference>
<feature type="domain" description="BTB" evidence="1">
    <location>
        <begin position="18"/>
        <end position="91"/>
    </location>
</feature>
<sequence length="335" mass="38561">MEDNTSEREHVIGIDKRGDICLRPGEHAESSPLIRVSSKILSQASPVFNAMLSGNWSETTSSAPIRLPDDDPKLVELLCEVLHAQSINVFTDVGIVELADFAVLCDKYDCTDAASAWVQAQVQQELNWVLEEGSEKLIFITYVFDLPHEFMKVTELLLKERTFKVSMDVAAHDQHFLPLKLFDRFHKAELHYYTELQQALSPDHPSYTMFILQPKFRSIYDVLHTADPYQCTCGNEPEYFVSYMRALAKRKLFPANVLTLNEFENKIKEIPEFRDPDECKHDSCICRTALRLKEIMVADVAWQMREVEGLCLDCSCEMEDGKERECRVEHSHGRY</sequence>
<name>A0A6A5WKP2_9PLEO</name>
<gene>
    <name evidence="2" type="ORF">P154DRAFT_139787</name>
</gene>
<dbReference type="InterPro" id="IPR011333">
    <property type="entry name" value="SKP1/BTB/POZ_sf"/>
</dbReference>
<dbReference type="AlphaFoldDB" id="A0A6A5WKP2"/>
<dbReference type="SUPFAM" id="SSF54695">
    <property type="entry name" value="POZ domain"/>
    <property type="match status" value="1"/>
</dbReference>
<evidence type="ECO:0000259" key="1">
    <source>
        <dbReference type="PROSITE" id="PS50097"/>
    </source>
</evidence>
<accession>A0A6A5WKP2</accession>
<protein>
    <recommendedName>
        <fullName evidence="1">BTB domain-containing protein</fullName>
    </recommendedName>
</protein>
<keyword evidence="3" id="KW-1185">Reference proteome</keyword>
<dbReference type="PROSITE" id="PS50097">
    <property type="entry name" value="BTB"/>
    <property type="match status" value="1"/>
</dbReference>
<proteinExistence type="predicted"/>
<dbReference type="InterPro" id="IPR000210">
    <property type="entry name" value="BTB/POZ_dom"/>
</dbReference>
<evidence type="ECO:0000313" key="2">
    <source>
        <dbReference type="EMBL" id="KAF2002500.1"/>
    </source>
</evidence>
<dbReference type="Pfam" id="PF00651">
    <property type="entry name" value="BTB"/>
    <property type="match status" value="1"/>
</dbReference>
<dbReference type="Gene3D" id="3.30.710.10">
    <property type="entry name" value="Potassium Channel Kv1.1, Chain A"/>
    <property type="match status" value="1"/>
</dbReference>